<dbReference type="RefSeq" id="WP_091832033.1">
    <property type="nucleotide sequence ID" value="NZ_FNZK01000011.1"/>
</dbReference>
<reference evidence="1 2" key="1">
    <citation type="submission" date="2016-10" db="EMBL/GenBank/DDBJ databases">
        <authorList>
            <person name="de Groot N.N."/>
        </authorList>
    </citation>
    <scope>NUCLEOTIDE SEQUENCE [LARGE SCALE GENOMIC DNA]</scope>
    <source>
        <strain evidence="1 2">DSM 2179</strain>
    </source>
</reference>
<proteinExistence type="predicted"/>
<evidence type="ECO:0000313" key="1">
    <source>
        <dbReference type="EMBL" id="SEJ60612.1"/>
    </source>
</evidence>
<organism evidence="1 2">
    <name type="scientific">Propionispira arboris</name>
    <dbReference type="NCBI Taxonomy" id="84035"/>
    <lineage>
        <taxon>Bacteria</taxon>
        <taxon>Bacillati</taxon>
        <taxon>Bacillota</taxon>
        <taxon>Negativicutes</taxon>
        <taxon>Selenomonadales</taxon>
        <taxon>Selenomonadaceae</taxon>
        <taxon>Propionispira</taxon>
    </lineage>
</organism>
<dbReference type="AlphaFoldDB" id="A0A1H7AEX5"/>
<protein>
    <submittedName>
        <fullName evidence="1">Uncharacterized protein</fullName>
    </submittedName>
</protein>
<dbReference type="Proteomes" id="UP000199662">
    <property type="component" value="Unassembled WGS sequence"/>
</dbReference>
<gene>
    <name evidence="1" type="ORF">SAMN05660742_111151</name>
</gene>
<keyword evidence="2" id="KW-1185">Reference proteome</keyword>
<dbReference type="EMBL" id="FNZK01000011">
    <property type="protein sequence ID" value="SEJ60612.1"/>
    <property type="molecule type" value="Genomic_DNA"/>
</dbReference>
<name>A0A1H7AEX5_9FIRM</name>
<sequence length="96" mass="11167">MERFTFRMSYAEKERLEKMAASNNKNLSAFVRELLFADGSIQNKIDFYANINQKIEALQKQGLITNQIIYQLLVKTIGTTDAENIIEQIEKYVTEQ</sequence>
<evidence type="ECO:0000313" key="2">
    <source>
        <dbReference type="Proteomes" id="UP000199662"/>
    </source>
</evidence>
<dbReference type="STRING" id="84035.SAMN05660742_111151"/>
<accession>A0A1H7AEX5</accession>